<reference evidence="7" key="1">
    <citation type="journal article" date="2021" name="PeerJ">
        <title>Extensive microbial diversity within the chicken gut microbiome revealed by metagenomics and culture.</title>
        <authorList>
            <person name="Gilroy R."/>
            <person name="Ravi A."/>
            <person name="Getino M."/>
            <person name="Pursley I."/>
            <person name="Horton D.L."/>
            <person name="Alikhan N.F."/>
            <person name="Baker D."/>
            <person name="Gharbi K."/>
            <person name="Hall N."/>
            <person name="Watson M."/>
            <person name="Adriaenssens E.M."/>
            <person name="Foster-Nyarko E."/>
            <person name="Jarju S."/>
            <person name="Secka A."/>
            <person name="Antonio M."/>
            <person name="Oren A."/>
            <person name="Chaudhuri R.R."/>
            <person name="La Ragione R."/>
            <person name="Hildebrand F."/>
            <person name="Pallen M.J."/>
        </authorList>
    </citation>
    <scope>NUCLEOTIDE SEQUENCE</scope>
    <source>
        <strain evidence="7">CHK179-5677</strain>
    </source>
</reference>
<comment type="caution">
    <text evidence="7">The sequence shown here is derived from an EMBL/GenBank/DDBJ whole genome shotgun (WGS) entry which is preliminary data.</text>
</comment>
<evidence type="ECO:0000256" key="1">
    <source>
        <dbReference type="ARBA" id="ARBA00004651"/>
    </source>
</evidence>
<dbReference type="EMBL" id="DYUC01000112">
    <property type="protein sequence ID" value="HJG87612.1"/>
    <property type="molecule type" value="Genomic_DNA"/>
</dbReference>
<keyword evidence="4 6" id="KW-1133">Transmembrane helix</keyword>
<dbReference type="GO" id="GO:0005886">
    <property type="term" value="C:plasma membrane"/>
    <property type="evidence" value="ECO:0007669"/>
    <property type="project" value="UniProtKB-SubCell"/>
</dbReference>
<name>A0A921MNN8_9FIRM</name>
<feature type="transmembrane region" description="Helical" evidence="6">
    <location>
        <begin position="237"/>
        <end position="256"/>
    </location>
</feature>
<proteinExistence type="predicted"/>
<feature type="transmembrane region" description="Helical" evidence="6">
    <location>
        <begin position="205"/>
        <end position="225"/>
    </location>
</feature>
<evidence type="ECO:0000256" key="3">
    <source>
        <dbReference type="ARBA" id="ARBA00022692"/>
    </source>
</evidence>
<feature type="transmembrane region" description="Helical" evidence="6">
    <location>
        <begin position="263"/>
        <end position="282"/>
    </location>
</feature>
<feature type="transmembrane region" description="Helical" evidence="6">
    <location>
        <begin position="34"/>
        <end position="56"/>
    </location>
</feature>
<keyword evidence="3 6" id="KW-0812">Transmembrane</keyword>
<evidence type="ECO:0000256" key="5">
    <source>
        <dbReference type="ARBA" id="ARBA00023136"/>
    </source>
</evidence>
<gene>
    <name evidence="7" type="ORF">K8V01_11450</name>
</gene>
<keyword evidence="5 6" id="KW-0472">Membrane</keyword>
<accession>A0A921MNN8</accession>
<protein>
    <submittedName>
        <fullName evidence="7">ABC transporter permease</fullName>
    </submittedName>
</protein>
<dbReference type="InterPro" id="IPR001851">
    <property type="entry name" value="ABC_transp_permease"/>
</dbReference>
<dbReference type="Proteomes" id="UP000760668">
    <property type="component" value="Unassembled WGS sequence"/>
</dbReference>
<dbReference type="AlphaFoldDB" id="A0A921MNN8"/>
<dbReference type="PANTHER" id="PTHR43370:SF2">
    <property type="entry name" value="ABC TRANSPORTER PERMEASE PROTEIN"/>
    <property type="match status" value="1"/>
</dbReference>
<feature type="transmembrane region" description="Helical" evidence="6">
    <location>
        <begin position="156"/>
        <end position="177"/>
    </location>
</feature>
<evidence type="ECO:0000256" key="6">
    <source>
        <dbReference type="SAM" id="Phobius"/>
    </source>
</evidence>
<evidence type="ECO:0000256" key="2">
    <source>
        <dbReference type="ARBA" id="ARBA00022475"/>
    </source>
</evidence>
<dbReference type="RefSeq" id="WP_295368309.1">
    <property type="nucleotide sequence ID" value="NZ_DYUC01000112.1"/>
</dbReference>
<feature type="transmembrane region" description="Helical" evidence="6">
    <location>
        <begin position="68"/>
        <end position="90"/>
    </location>
</feature>
<dbReference type="CDD" id="cd06580">
    <property type="entry name" value="TM_PBP1_transp_TpRbsC_like"/>
    <property type="match status" value="1"/>
</dbReference>
<dbReference type="Pfam" id="PF02653">
    <property type="entry name" value="BPD_transp_2"/>
    <property type="match status" value="1"/>
</dbReference>
<evidence type="ECO:0000313" key="7">
    <source>
        <dbReference type="EMBL" id="HJG87612.1"/>
    </source>
</evidence>
<reference evidence="7" key="2">
    <citation type="submission" date="2021-09" db="EMBL/GenBank/DDBJ databases">
        <authorList>
            <person name="Gilroy R."/>
        </authorList>
    </citation>
    <scope>NUCLEOTIDE SEQUENCE</scope>
    <source>
        <strain evidence="7">CHK179-5677</strain>
    </source>
</reference>
<organism evidence="7 8">
    <name type="scientific">Pseudoflavonifractor capillosus</name>
    <dbReference type="NCBI Taxonomy" id="106588"/>
    <lineage>
        <taxon>Bacteria</taxon>
        <taxon>Bacillati</taxon>
        <taxon>Bacillota</taxon>
        <taxon>Clostridia</taxon>
        <taxon>Eubacteriales</taxon>
        <taxon>Oscillospiraceae</taxon>
        <taxon>Pseudoflavonifractor</taxon>
    </lineage>
</organism>
<evidence type="ECO:0000313" key="8">
    <source>
        <dbReference type="Proteomes" id="UP000760668"/>
    </source>
</evidence>
<comment type="subcellular location">
    <subcellularLocation>
        <location evidence="1">Cell membrane</location>
        <topology evidence="1">Multi-pass membrane protein</topology>
    </subcellularLocation>
</comment>
<evidence type="ECO:0000256" key="4">
    <source>
        <dbReference type="ARBA" id="ARBA00022989"/>
    </source>
</evidence>
<dbReference type="GO" id="GO:0022857">
    <property type="term" value="F:transmembrane transporter activity"/>
    <property type="evidence" value="ECO:0007669"/>
    <property type="project" value="InterPro"/>
</dbReference>
<sequence length="327" mass="34371">MDKILSFVVAAVLAGTPLLFGTLGEIVTEKSGNLNLGVEGMMFMGGVAGLAGSYYYEQAAANPNPVVSVLIAMVCAILCAAFGTLIYSVLTITLRANQNVTGLALTIFGTGFANFLGEAIGNTAPSRYMAVGNVTKNAFNSGIPVLQDLPVVGKLLFSYNFMVYLGILLAIVLAWFLGRSRAGLNLRSVGESPATADAAGINVTLYKYLATCMGGGICGLGGLYIVMNSANGVGGVWVHNCVGGKGWIAVALVIFATWSPARALLGSLVFGALSVMRLYVALGIPAQIYDIFPYIATVIVLVAVSMRRKRENQPPQSLGLAYFREER</sequence>
<feature type="transmembrane region" description="Helical" evidence="6">
    <location>
        <begin position="288"/>
        <end position="306"/>
    </location>
</feature>
<dbReference type="PANTHER" id="PTHR43370">
    <property type="entry name" value="SUGAR ABC TRANSPORTER INTEGRAL MEMBRANE PROTEIN-RELATED"/>
    <property type="match status" value="1"/>
</dbReference>
<keyword evidence="2" id="KW-1003">Cell membrane</keyword>